<accession>A0A2K3NK06</accession>
<proteinExistence type="predicted"/>
<dbReference type="EMBL" id="ASHM01022537">
    <property type="protein sequence ID" value="PNY03367.1"/>
    <property type="molecule type" value="Genomic_DNA"/>
</dbReference>
<comment type="caution">
    <text evidence="1">The sequence shown here is derived from an EMBL/GenBank/DDBJ whole genome shotgun (WGS) entry which is preliminary data.</text>
</comment>
<sequence length="48" mass="5050">MTEELNTDGVSKDDGSVGCGGVLRDINGVWICGFSKFLSSCGAYIAEF</sequence>
<reference evidence="1 2" key="1">
    <citation type="journal article" date="2014" name="Am. J. Bot.">
        <title>Genome assembly and annotation for red clover (Trifolium pratense; Fabaceae).</title>
        <authorList>
            <person name="Istvanek J."/>
            <person name="Jaros M."/>
            <person name="Krenek A."/>
            <person name="Repkova J."/>
        </authorList>
    </citation>
    <scope>NUCLEOTIDE SEQUENCE [LARGE SCALE GENOMIC DNA]</scope>
    <source>
        <strain evidence="2">cv. Tatra</strain>
        <tissue evidence="1">Young leaves</tissue>
    </source>
</reference>
<name>A0A2K3NK06_TRIPR</name>
<gene>
    <name evidence="1" type="ORF">L195_g026694</name>
</gene>
<dbReference type="AlphaFoldDB" id="A0A2K3NK06"/>
<organism evidence="1 2">
    <name type="scientific">Trifolium pratense</name>
    <name type="common">Red clover</name>
    <dbReference type="NCBI Taxonomy" id="57577"/>
    <lineage>
        <taxon>Eukaryota</taxon>
        <taxon>Viridiplantae</taxon>
        <taxon>Streptophyta</taxon>
        <taxon>Embryophyta</taxon>
        <taxon>Tracheophyta</taxon>
        <taxon>Spermatophyta</taxon>
        <taxon>Magnoliopsida</taxon>
        <taxon>eudicotyledons</taxon>
        <taxon>Gunneridae</taxon>
        <taxon>Pentapetalae</taxon>
        <taxon>rosids</taxon>
        <taxon>fabids</taxon>
        <taxon>Fabales</taxon>
        <taxon>Fabaceae</taxon>
        <taxon>Papilionoideae</taxon>
        <taxon>50 kb inversion clade</taxon>
        <taxon>NPAAA clade</taxon>
        <taxon>Hologalegina</taxon>
        <taxon>IRL clade</taxon>
        <taxon>Trifolieae</taxon>
        <taxon>Trifolium</taxon>
    </lineage>
</organism>
<reference evidence="1 2" key="2">
    <citation type="journal article" date="2017" name="Front. Plant Sci.">
        <title>Gene Classification and Mining of Molecular Markers Useful in Red Clover (Trifolium pratense) Breeding.</title>
        <authorList>
            <person name="Istvanek J."/>
            <person name="Dluhosova J."/>
            <person name="Dluhos P."/>
            <person name="Patkova L."/>
            <person name="Nedelnik J."/>
            <person name="Repkova J."/>
        </authorList>
    </citation>
    <scope>NUCLEOTIDE SEQUENCE [LARGE SCALE GENOMIC DNA]</scope>
    <source>
        <strain evidence="2">cv. Tatra</strain>
        <tissue evidence="1">Young leaves</tissue>
    </source>
</reference>
<evidence type="ECO:0000313" key="2">
    <source>
        <dbReference type="Proteomes" id="UP000236291"/>
    </source>
</evidence>
<protein>
    <submittedName>
        <fullName evidence="1">Uncharacterized protein</fullName>
    </submittedName>
</protein>
<dbReference type="Proteomes" id="UP000236291">
    <property type="component" value="Unassembled WGS sequence"/>
</dbReference>
<evidence type="ECO:0000313" key="1">
    <source>
        <dbReference type="EMBL" id="PNY03367.1"/>
    </source>
</evidence>